<reference evidence="2 3" key="1">
    <citation type="submission" date="2017-09" db="EMBL/GenBank/DDBJ databases">
        <title>Depth-based differentiation of microbial function through sediment-hosted aquifers and enrichment of novel symbionts in the deep terrestrial subsurface.</title>
        <authorList>
            <person name="Probst A.J."/>
            <person name="Ladd B."/>
            <person name="Jarett J.K."/>
            <person name="Geller-Mcgrath D.E."/>
            <person name="Sieber C.M."/>
            <person name="Emerson J.B."/>
            <person name="Anantharaman K."/>
            <person name="Thomas B.C."/>
            <person name="Malmstrom R."/>
            <person name="Stieglmeier M."/>
            <person name="Klingl A."/>
            <person name="Woyke T."/>
            <person name="Ryan C.M."/>
            <person name="Banfield J.F."/>
        </authorList>
    </citation>
    <scope>NUCLEOTIDE SEQUENCE [LARGE SCALE GENOMIC DNA]</scope>
    <source>
        <strain evidence="2">CG11_big_fil_rev_8_21_14_0_20_36_20</strain>
    </source>
</reference>
<keyword evidence="1" id="KW-0732">Signal</keyword>
<accession>A0A2H0NDR6</accession>
<organism evidence="2 3">
    <name type="scientific">Candidatus Komeilibacteria bacterium CG11_big_fil_rev_8_21_14_0_20_36_20</name>
    <dbReference type="NCBI Taxonomy" id="1974477"/>
    <lineage>
        <taxon>Bacteria</taxon>
        <taxon>Candidatus Komeiliibacteriota</taxon>
    </lineage>
</organism>
<sequence>MKKIIIVLSVMLLINSIAMATDILVTPEKYAEIQIPTSITTSTVIHFQYQNYNYDAIIILFNDCPDNDLFILYQLYPNKEGEKGDFTRLKATTEKIIHLWQGNTKKTEAAKDQDDRLGQRISLLSPKWPEENRDKLDQLIVDMANSQEFENISVSIFFKNLPFWLEKAILAKCE</sequence>
<dbReference type="EMBL" id="PCWQ01000007">
    <property type="protein sequence ID" value="PIR07039.1"/>
    <property type="molecule type" value="Genomic_DNA"/>
</dbReference>
<dbReference type="Proteomes" id="UP000230564">
    <property type="component" value="Unassembled WGS sequence"/>
</dbReference>
<evidence type="ECO:0000313" key="2">
    <source>
        <dbReference type="EMBL" id="PIR07039.1"/>
    </source>
</evidence>
<proteinExistence type="predicted"/>
<name>A0A2H0NDR6_9BACT</name>
<protein>
    <recommendedName>
        <fullName evidence="4">Chalcone isomerase domain-containing protein</fullName>
    </recommendedName>
</protein>
<evidence type="ECO:0000256" key="1">
    <source>
        <dbReference type="SAM" id="SignalP"/>
    </source>
</evidence>
<feature type="chain" id="PRO_5013594353" description="Chalcone isomerase domain-containing protein" evidence="1">
    <location>
        <begin position="21"/>
        <end position="174"/>
    </location>
</feature>
<gene>
    <name evidence="2" type="ORF">COV55_01265</name>
</gene>
<evidence type="ECO:0008006" key="4">
    <source>
        <dbReference type="Google" id="ProtNLM"/>
    </source>
</evidence>
<feature type="signal peptide" evidence="1">
    <location>
        <begin position="1"/>
        <end position="20"/>
    </location>
</feature>
<dbReference type="AlphaFoldDB" id="A0A2H0NDR6"/>
<comment type="caution">
    <text evidence="2">The sequence shown here is derived from an EMBL/GenBank/DDBJ whole genome shotgun (WGS) entry which is preliminary data.</text>
</comment>
<evidence type="ECO:0000313" key="3">
    <source>
        <dbReference type="Proteomes" id="UP000230564"/>
    </source>
</evidence>